<keyword evidence="2" id="KW-1185">Reference proteome</keyword>
<evidence type="ECO:0000313" key="2">
    <source>
        <dbReference type="Proteomes" id="UP001500218"/>
    </source>
</evidence>
<protein>
    <submittedName>
        <fullName evidence="1">Uncharacterized protein</fullName>
    </submittedName>
</protein>
<dbReference type="EMBL" id="BAAALT010000104">
    <property type="protein sequence ID" value="GAA1810714.1"/>
    <property type="molecule type" value="Genomic_DNA"/>
</dbReference>
<name>A0ABN2M8X5_9ACTN</name>
<comment type="caution">
    <text evidence="1">The sequence shown here is derived from an EMBL/GenBank/DDBJ whole genome shotgun (WGS) entry which is preliminary data.</text>
</comment>
<reference evidence="1 2" key="1">
    <citation type="journal article" date="2019" name="Int. J. Syst. Evol. Microbiol.">
        <title>The Global Catalogue of Microorganisms (GCM) 10K type strain sequencing project: providing services to taxonomists for standard genome sequencing and annotation.</title>
        <authorList>
            <consortium name="The Broad Institute Genomics Platform"/>
            <consortium name="The Broad Institute Genome Sequencing Center for Infectious Disease"/>
            <person name="Wu L."/>
            <person name="Ma J."/>
        </authorList>
    </citation>
    <scope>NUCLEOTIDE SEQUENCE [LARGE SCALE GENOMIC DNA]</scope>
    <source>
        <strain evidence="1 2">JCM 13250</strain>
    </source>
</reference>
<evidence type="ECO:0000313" key="1">
    <source>
        <dbReference type="EMBL" id="GAA1810714.1"/>
    </source>
</evidence>
<accession>A0ABN2M8X5</accession>
<sequence length="100" mass="11144">MNPPVSVPSTTGEELRAGDVVRVDGDASVQFADGRGFALRLTSVEPRDRLSRWCWISGYVLNKRGDAVDRRTIYVQWAGLRRVRPAVDRQVAHGVPRAAR</sequence>
<gene>
    <name evidence="1" type="ORF">GCM10009682_35400</name>
</gene>
<dbReference type="Proteomes" id="UP001500218">
    <property type="component" value="Unassembled WGS sequence"/>
</dbReference>
<organism evidence="1 2">
    <name type="scientific">Luedemannella flava</name>
    <dbReference type="NCBI Taxonomy" id="349316"/>
    <lineage>
        <taxon>Bacteria</taxon>
        <taxon>Bacillati</taxon>
        <taxon>Actinomycetota</taxon>
        <taxon>Actinomycetes</taxon>
        <taxon>Micromonosporales</taxon>
        <taxon>Micromonosporaceae</taxon>
        <taxon>Luedemannella</taxon>
    </lineage>
</organism>
<proteinExistence type="predicted"/>